<dbReference type="InParanoid" id="A0A672K2S2"/>
<proteinExistence type="predicted"/>
<evidence type="ECO:0000256" key="2">
    <source>
        <dbReference type="ARBA" id="ARBA00022737"/>
    </source>
</evidence>
<accession>A0A672K2S2</accession>
<dbReference type="AlphaFoldDB" id="A0A672K2S2"/>
<gene>
    <name evidence="3" type="primary">LOC107576957</name>
</gene>
<evidence type="ECO:0000313" key="4">
    <source>
        <dbReference type="Proteomes" id="UP000472262"/>
    </source>
</evidence>
<keyword evidence="1" id="KW-0853">WD repeat</keyword>
<keyword evidence="2" id="KW-0677">Repeat</keyword>
<dbReference type="SUPFAM" id="SSF50978">
    <property type="entry name" value="WD40 repeat-like"/>
    <property type="match status" value="1"/>
</dbReference>
<organism evidence="3 4">
    <name type="scientific">Sinocyclocheilus grahami</name>
    <name type="common">Dianchi golden-line fish</name>
    <name type="synonym">Barbus grahami</name>
    <dbReference type="NCBI Taxonomy" id="75366"/>
    <lineage>
        <taxon>Eukaryota</taxon>
        <taxon>Metazoa</taxon>
        <taxon>Chordata</taxon>
        <taxon>Craniata</taxon>
        <taxon>Vertebrata</taxon>
        <taxon>Euteleostomi</taxon>
        <taxon>Actinopterygii</taxon>
        <taxon>Neopterygii</taxon>
        <taxon>Teleostei</taxon>
        <taxon>Ostariophysi</taxon>
        <taxon>Cypriniformes</taxon>
        <taxon>Cyprinidae</taxon>
        <taxon>Cyprininae</taxon>
        <taxon>Sinocyclocheilus</taxon>
    </lineage>
</organism>
<reference evidence="3" key="1">
    <citation type="submission" date="2025-08" db="UniProtKB">
        <authorList>
            <consortium name="Ensembl"/>
        </authorList>
    </citation>
    <scope>IDENTIFICATION</scope>
</reference>
<dbReference type="InterPro" id="IPR015943">
    <property type="entry name" value="WD40/YVTN_repeat-like_dom_sf"/>
</dbReference>
<dbReference type="Proteomes" id="UP000472262">
    <property type="component" value="Unassembled WGS sequence"/>
</dbReference>
<reference evidence="3" key="2">
    <citation type="submission" date="2025-09" db="UniProtKB">
        <authorList>
            <consortium name="Ensembl"/>
        </authorList>
    </citation>
    <scope>IDENTIFICATION</scope>
</reference>
<name>A0A672K2S2_SINGR</name>
<evidence type="ECO:0000313" key="3">
    <source>
        <dbReference type="Ensembl" id="ENSSGRP00000002850.1"/>
    </source>
</evidence>
<keyword evidence="4" id="KW-1185">Reference proteome</keyword>
<dbReference type="InterPro" id="IPR036322">
    <property type="entry name" value="WD40_repeat_dom_sf"/>
</dbReference>
<sequence>MSALEKPQIIAHIQKSLSYTVFDSRWLPCSAKFVCMGNFARGTGVLQIYEVQRGELQLVREIEKAKPIKCGTFGATSLQQRHLATGDFDGSLDVWNLEVPESPVYSVKAHKEIINSIDGVGGLGIGDGAPEIVTGSRDGPLLITHTWTMYSVLLGIASENVCSQHFVIIGFFLWCFIRYRLFPSS</sequence>
<evidence type="ECO:0000256" key="1">
    <source>
        <dbReference type="ARBA" id="ARBA00022574"/>
    </source>
</evidence>
<dbReference type="Ensembl" id="ENSSGRT00000003112.1">
    <property type="protein sequence ID" value="ENSSGRP00000002850.1"/>
    <property type="gene ID" value="ENSSGRG00000001815.1"/>
</dbReference>
<protein>
    <submittedName>
        <fullName evidence="3">WD repeat-containing protein 92-like</fullName>
    </submittedName>
</protein>
<dbReference type="PANTHER" id="PTHR10971">
    <property type="entry name" value="MRNA EXPORT FACTOR AND BUB3"/>
    <property type="match status" value="1"/>
</dbReference>
<dbReference type="Gene3D" id="2.130.10.10">
    <property type="entry name" value="YVTN repeat-like/Quinoprotein amine dehydrogenase"/>
    <property type="match status" value="1"/>
</dbReference>